<dbReference type="Pfam" id="PF23231">
    <property type="entry name" value="HAT_Syf1_CNRKL1_C"/>
    <property type="match status" value="1"/>
</dbReference>
<dbReference type="Proteomes" id="UP000014680">
    <property type="component" value="Unassembled WGS sequence"/>
</dbReference>
<evidence type="ECO:0000256" key="5">
    <source>
        <dbReference type="ARBA" id="ARBA00022737"/>
    </source>
</evidence>
<dbReference type="PANTHER" id="PTHR11246:SF5">
    <property type="entry name" value="PRE-MRNA-SPLICING FACTOR SYF1"/>
    <property type="match status" value="1"/>
</dbReference>
<keyword evidence="5" id="KW-0677">Repeat</keyword>
<evidence type="ECO:0000256" key="4">
    <source>
        <dbReference type="ARBA" id="ARBA00022728"/>
    </source>
</evidence>
<protein>
    <submittedName>
        <fullName evidence="11">Pre-mRNA-splicing factor SYF1, putative</fullName>
    </submittedName>
</protein>
<dbReference type="Pfam" id="PF23233">
    <property type="entry name" value="HAT_Syf1_CNRKL1_N"/>
    <property type="match status" value="1"/>
</dbReference>
<dbReference type="SMART" id="SM00386">
    <property type="entry name" value="HAT"/>
    <property type="match status" value="7"/>
</dbReference>
<evidence type="ECO:0000313" key="12">
    <source>
        <dbReference type="Proteomes" id="UP000014680"/>
    </source>
</evidence>
<dbReference type="AlphaFoldDB" id="A0A0A1TVE4"/>
<organism evidence="11 12">
    <name type="scientific">Entamoeba invadens IP1</name>
    <dbReference type="NCBI Taxonomy" id="370355"/>
    <lineage>
        <taxon>Eukaryota</taxon>
        <taxon>Amoebozoa</taxon>
        <taxon>Evosea</taxon>
        <taxon>Archamoebae</taxon>
        <taxon>Mastigamoebida</taxon>
        <taxon>Entamoebidae</taxon>
        <taxon>Entamoeba</taxon>
    </lineage>
</organism>
<dbReference type="KEGG" id="eiv:EIN_066010"/>
<dbReference type="InterPro" id="IPR011990">
    <property type="entry name" value="TPR-like_helical_dom_sf"/>
</dbReference>
<reference evidence="11 12" key="1">
    <citation type="submission" date="2012-10" db="EMBL/GenBank/DDBJ databases">
        <authorList>
            <person name="Zafar N."/>
            <person name="Inman J."/>
            <person name="Hall N."/>
            <person name="Lorenzi H."/>
            <person name="Caler E."/>
        </authorList>
    </citation>
    <scope>NUCLEOTIDE SEQUENCE [LARGE SCALE GENOMIC DNA]</scope>
    <source>
        <strain evidence="11 12">IP1</strain>
    </source>
</reference>
<dbReference type="InterPro" id="IPR045075">
    <property type="entry name" value="Syf1-like"/>
</dbReference>
<evidence type="ECO:0000256" key="7">
    <source>
        <dbReference type="ARBA" id="ARBA00023242"/>
    </source>
</evidence>
<dbReference type="GO" id="GO:0071007">
    <property type="term" value="C:U2-type catalytic step 2 spliceosome"/>
    <property type="evidence" value="ECO:0007669"/>
    <property type="project" value="TreeGrafter"/>
</dbReference>
<proteinExistence type="inferred from homology"/>
<feature type="domain" description="Pre-mRNA-splicing factor Syf1-like N-terminal HAT-repeats" evidence="10">
    <location>
        <begin position="8"/>
        <end position="160"/>
    </location>
</feature>
<dbReference type="InterPro" id="IPR056350">
    <property type="entry name" value="HAT_Syf1_central"/>
</dbReference>
<evidence type="ECO:0000256" key="2">
    <source>
        <dbReference type="ARBA" id="ARBA00008644"/>
    </source>
</evidence>
<keyword evidence="4" id="KW-0747">Spliceosome</keyword>
<feature type="domain" description="Pre-mRNA-splicing factor Syf1/CRNKL1-like C-terminal HAT-repeats" evidence="9">
    <location>
        <begin position="415"/>
        <end position="696"/>
    </location>
</feature>
<dbReference type="Gene3D" id="1.25.40.10">
    <property type="entry name" value="Tetratricopeptide repeat domain"/>
    <property type="match status" value="4"/>
</dbReference>
<keyword evidence="3" id="KW-0507">mRNA processing</keyword>
<dbReference type="SUPFAM" id="SSF48452">
    <property type="entry name" value="TPR-like"/>
    <property type="match status" value="3"/>
</dbReference>
<dbReference type="InterPro" id="IPR055430">
    <property type="entry name" value="HAT_Syf1_CNRKL1_C"/>
</dbReference>
<dbReference type="InterPro" id="IPR003107">
    <property type="entry name" value="HAT"/>
</dbReference>
<comment type="subcellular location">
    <subcellularLocation>
        <location evidence="1">Nucleus</location>
    </subcellularLocation>
</comment>
<evidence type="ECO:0000256" key="3">
    <source>
        <dbReference type="ARBA" id="ARBA00022664"/>
    </source>
</evidence>
<dbReference type="GO" id="GO:0000349">
    <property type="term" value="P:generation of catalytic spliceosome for first transesterification step"/>
    <property type="evidence" value="ECO:0007669"/>
    <property type="project" value="TreeGrafter"/>
</dbReference>
<dbReference type="VEuPathDB" id="AmoebaDB:EIN_066010"/>
<comment type="similarity">
    <text evidence="2">Belongs to the crooked-neck family.</text>
</comment>
<evidence type="ECO:0000259" key="8">
    <source>
        <dbReference type="Pfam" id="PF23220"/>
    </source>
</evidence>
<feature type="domain" description="Pre-mRNA-splicing factor SYF1 central HAT repeats" evidence="8">
    <location>
        <begin position="200"/>
        <end position="359"/>
    </location>
</feature>
<keyword evidence="12" id="KW-1185">Reference proteome</keyword>
<dbReference type="EMBL" id="KB207140">
    <property type="protein sequence ID" value="ELP84316.1"/>
    <property type="molecule type" value="Genomic_DNA"/>
</dbReference>
<dbReference type="OrthoDB" id="10067343at2759"/>
<evidence type="ECO:0000256" key="1">
    <source>
        <dbReference type="ARBA" id="ARBA00004123"/>
    </source>
</evidence>
<dbReference type="OMA" id="PDKIKFY"/>
<dbReference type="RefSeq" id="XP_004183662.1">
    <property type="nucleotide sequence ID" value="XM_004183614.1"/>
</dbReference>
<keyword evidence="7" id="KW-0539">Nucleus</keyword>
<evidence type="ECO:0000256" key="6">
    <source>
        <dbReference type="ARBA" id="ARBA00023187"/>
    </source>
</evidence>
<dbReference type="PANTHER" id="PTHR11246">
    <property type="entry name" value="PRE-MRNA SPLICING FACTOR"/>
    <property type="match status" value="1"/>
</dbReference>
<name>A0A0A1TVE4_ENTIV</name>
<dbReference type="GeneID" id="14883195"/>
<sequence length="699" mass="81118">MESGVLDKFEQDVQQNHQSFKSWWGYIDLFDDTHFQEKRMIYVRALKELPMSYKLWHTFLLSSERDARGTPLESPTRLELTQRYEESVVYMSKMPTIWKNYIEWLYTNCEITQMRRVFDRALRSLPSGQHKILWGVIMKYIVSLDSPKLFNNMVTRHLKYDRSLSVEYVKVCIEKGSLYLPTAASILIKHLGSTWRVRREEYELLVQVIENGGADDVVDVESVLRHGINEYINDSGRLWVGLARWHIRQGRVESGIVVLEQAMEEVVSVRDLYIVRECYEAVISSLSQNSNDTDKDDNQRIVHERGETVLAHVMMQVNGVLLRKNPEDVSEWISRSHMYIEQGDVVSAVDTLLEGIKTVKEGINGTKSDIYSELISWYSRAGKYEVVNSLYNKAKTESLSQEEEGKLSELIVKDSVKRGDVTKALEYVEEATLKSSRIKREGSVWRAYLAVEKTRKGLLGIVSVYEKMIEIGCITAREVLEYIDLITKEGKALGIEDTVWSIYERSILKFTYPIAGKLWMKYFDDFVSKYGETKVERCRELYESALLKCPAEFKLEISKKAVAFESTKNSSYRVIELYKKIVKEVNPESLCETYLLYGQAVNELEGSQSAQKVYEEGVLKVGRREEWRLYLECAKCLIENEDVDNARDMFVKGAKRCSVKEHPEFWNTWNDFEEQFGNELTYKDLLVAKADVMGYFGEN</sequence>
<dbReference type="GO" id="GO:0071014">
    <property type="term" value="C:post-mRNA release spliceosomal complex"/>
    <property type="evidence" value="ECO:0007669"/>
    <property type="project" value="TreeGrafter"/>
</dbReference>
<evidence type="ECO:0000313" key="11">
    <source>
        <dbReference type="EMBL" id="ELP84316.1"/>
    </source>
</evidence>
<evidence type="ECO:0000259" key="9">
    <source>
        <dbReference type="Pfam" id="PF23231"/>
    </source>
</evidence>
<accession>A0A0A1TVE4</accession>
<gene>
    <name evidence="11" type="ORF">EIN_066010</name>
</gene>
<dbReference type="GO" id="GO:0000974">
    <property type="term" value="C:Prp19 complex"/>
    <property type="evidence" value="ECO:0007669"/>
    <property type="project" value="TreeGrafter"/>
</dbReference>
<dbReference type="InterPro" id="IPR055433">
    <property type="entry name" value="HAT_Syf1-like_N"/>
</dbReference>
<dbReference type="Pfam" id="PF23220">
    <property type="entry name" value="HAT_Syf1_M"/>
    <property type="match status" value="1"/>
</dbReference>
<evidence type="ECO:0000259" key="10">
    <source>
        <dbReference type="Pfam" id="PF23233"/>
    </source>
</evidence>
<keyword evidence="6" id="KW-0508">mRNA splicing</keyword>